<accession>A0A7C1PCZ6</accession>
<comment type="caution">
    <text evidence="1">The sequence shown here is derived from an EMBL/GenBank/DDBJ whole genome shotgun (WGS) entry which is preliminary data.</text>
</comment>
<dbReference type="AlphaFoldDB" id="A0A7C1PCZ6"/>
<organism evidence="1">
    <name type="scientific">Thermofilum pendens</name>
    <dbReference type="NCBI Taxonomy" id="2269"/>
    <lineage>
        <taxon>Archaea</taxon>
        <taxon>Thermoproteota</taxon>
        <taxon>Thermoprotei</taxon>
        <taxon>Thermofilales</taxon>
        <taxon>Thermofilaceae</taxon>
        <taxon>Thermofilum</taxon>
    </lineage>
</organism>
<gene>
    <name evidence="1" type="ORF">ENP77_01145</name>
</gene>
<proteinExistence type="predicted"/>
<reference evidence="1" key="1">
    <citation type="journal article" date="2020" name="mSystems">
        <title>Genome- and Community-Level Interaction Insights into Carbon Utilization and Element Cycling Functions of Hydrothermarchaeota in Hydrothermal Sediment.</title>
        <authorList>
            <person name="Zhou Z."/>
            <person name="Liu Y."/>
            <person name="Xu W."/>
            <person name="Pan J."/>
            <person name="Luo Z.H."/>
            <person name="Li M."/>
        </authorList>
    </citation>
    <scope>NUCLEOTIDE SEQUENCE [LARGE SCALE GENOMIC DNA]</scope>
    <source>
        <strain evidence="1">SpSt-25</strain>
    </source>
</reference>
<name>A0A7C1PCZ6_THEPE</name>
<sequence length="85" mass="9379">MACYINVFSGGTARGRGESLHALVRMRGEKHVVVMLLARCEKRGIEEYLAKADLSSWRRSAGQALRKLPLADQRLKGAGPRTRVG</sequence>
<protein>
    <submittedName>
        <fullName evidence="1">Uncharacterized protein</fullName>
    </submittedName>
</protein>
<dbReference type="EMBL" id="DSKP01000037">
    <property type="protein sequence ID" value="HEB48390.1"/>
    <property type="molecule type" value="Genomic_DNA"/>
</dbReference>
<evidence type="ECO:0000313" key="1">
    <source>
        <dbReference type="EMBL" id="HEB48390.1"/>
    </source>
</evidence>